<keyword evidence="4" id="KW-1185">Reference proteome</keyword>
<feature type="transmembrane region" description="Helical" evidence="1">
    <location>
        <begin position="20"/>
        <end position="39"/>
    </location>
</feature>
<dbReference type="InterPro" id="IPR045340">
    <property type="entry name" value="DUF6533"/>
</dbReference>
<dbReference type="Proteomes" id="UP000016930">
    <property type="component" value="Unassembled WGS sequence"/>
</dbReference>
<organism evidence="3 4">
    <name type="scientific">Ceriporiopsis subvermispora (strain B)</name>
    <name type="common">White-rot fungus</name>
    <name type="synonym">Gelatoporia subvermispora</name>
    <dbReference type="NCBI Taxonomy" id="914234"/>
    <lineage>
        <taxon>Eukaryota</taxon>
        <taxon>Fungi</taxon>
        <taxon>Dikarya</taxon>
        <taxon>Basidiomycota</taxon>
        <taxon>Agaricomycotina</taxon>
        <taxon>Agaricomycetes</taxon>
        <taxon>Polyporales</taxon>
        <taxon>Gelatoporiaceae</taxon>
        <taxon>Gelatoporia</taxon>
    </lineage>
</organism>
<dbReference type="HOGENOM" id="CLU_841969_0_0_1"/>
<keyword evidence="1" id="KW-0812">Transmembrane</keyword>
<sequence>MFMSMNCNTWLLLMRAASPNFASIYPILLAIFVYIRVLWMNPFSPELHLPRNGHHVGPTLGLADIDIQRLSAVVFYDYALNISREIEYIWKRPFSSVTVLFGINRFTLLVWAVANMPISRYVPASKNAESENMKPRSYEVLVLYNVLFRRRALGTPNYDSHVKFDFHACACSCGSCQYGSAPMSMTIARVGCFVQLAVQLAVILGCDTVVNDVTLACTATSALVDLVTIALMWRRTRTTELWGCATSRRSLAHVLLEEETQTALLTRLYQRVAHTQPVNLWLLVHLTWADAKFGGIQRETATTHTIPFSLESPLDDLLDVGIPNTANIYQ</sequence>
<reference evidence="3 4" key="1">
    <citation type="journal article" date="2012" name="Proc. Natl. Acad. Sci. U.S.A.">
        <title>Comparative genomics of Ceriporiopsis subvermispora and Phanerochaete chrysosporium provide insight into selective ligninolysis.</title>
        <authorList>
            <person name="Fernandez-Fueyo E."/>
            <person name="Ruiz-Duenas F.J."/>
            <person name="Ferreira P."/>
            <person name="Floudas D."/>
            <person name="Hibbett D.S."/>
            <person name="Canessa P."/>
            <person name="Larrondo L.F."/>
            <person name="James T.Y."/>
            <person name="Seelenfreund D."/>
            <person name="Lobos S."/>
            <person name="Polanco R."/>
            <person name="Tello M."/>
            <person name="Honda Y."/>
            <person name="Watanabe T."/>
            <person name="Watanabe T."/>
            <person name="Ryu J.S."/>
            <person name="Kubicek C.P."/>
            <person name="Schmoll M."/>
            <person name="Gaskell J."/>
            <person name="Hammel K.E."/>
            <person name="St John F.J."/>
            <person name="Vanden Wymelenberg A."/>
            <person name="Sabat G."/>
            <person name="Splinter BonDurant S."/>
            <person name="Syed K."/>
            <person name="Yadav J.S."/>
            <person name="Doddapaneni H."/>
            <person name="Subramanian V."/>
            <person name="Lavin J.L."/>
            <person name="Oguiza J.A."/>
            <person name="Perez G."/>
            <person name="Pisabarro A.G."/>
            <person name="Ramirez L."/>
            <person name="Santoyo F."/>
            <person name="Master E."/>
            <person name="Coutinho P.M."/>
            <person name="Henrissat B."/>
            <person name="Lombard V."/>
            <person name="Magnuson J.K."/>
            <person name="Kuees U."/>
            <person name="Hori C."/>
            <person name="Igarashi K."/>
            <person name="Samejima M."/>
            <person name="Held B.W."/>
            <person name="Barry K.W."/>
            <person name="LaButti K.M."/>
            <person name="Lapidus A."/>
            <person name="Lindquist E.A."/>
            <person name="Lucas S.M."/>
            <person name="Riley R."/>
            <person name="Salamov A.A."/>
            <person name="Hoffmeister D."/>
            <person name="Schwenk D."/>
            <person name="Hadar Y."/>
            <person name="Yarden O."/>
            <person name="de Vries R.P."/>
            <person name="Wiebenga A."/>
            <person name="Stenlid J."/>
            <person name="Eastwood D."/>
            <person name="Grigoriev I.V."/>
            <person name="Berka R.M."/>
            <person name="Blanchette R.A."/>
            <person name="Kersten P."/>
            <person name="Martinez A.T."/>
            <person name="Vicuna R."/>
            <person name="Cullen D."/>
        </authorList>
    </citation>
    <scope>NUCLEOTIDE SEQUENCE [LARGE SCALE GENOMIC DNA]</scope>
    <source>
        <strain evidence="3 4">B</strain>
    </source>
</reference>
<evidence type="ECO:0000259" key="2">
    <source>
        <dbReference type="Pfam" id="PF20151"/>
    </source>
</evidence>
<proteinExistence type="predicted"/>
<evidence type="ECO:0000256" key="1">
    <source>
        <dbReference type="SAM" id="Phobius"/>
    </source>
</evidence>
<protein>
    <recommendedName>
        <fullName evidence="2">DUF6533 domain-containing protein</fullName>
    </recommendedName>
</protein>
<dbReference type="Pfam" id="PF20151">
    <property type="entry name" value="DUF6533"/>
    <property type="match status" value="1"/>
</dbReference>
<keyword evidence="1" id="KW-1133">Transmembrane helix</keyword>
<gene>
    <name evidence="3" type="ORF">CERSUDRAFT_69802</name>
</gene>
<feature type="domain" description="DUF6533" evidence="2">
    <location>
        <begin position="72"/>
        <end position="109"/>
    </location>
</feature>
<dbReference type="EMBL" id="KB445791">
    <property type="protein sequence ID" value="EMD41192.1"/>
    <property type="molecule type" value="Genomic_DNA"/>
</dbReference>
<dbReference type="AlphaFoldDB" id="M2RRY2"/>
<accession>M2RRY2</accession>
<evidence type="ECO:0000313" key="4">
    <source>
        <dbReference type="Proteomes" id="UP000016930"/>
    </source>
</evidence>
<evidence type="ECO:0000313" key="3">
    <source>
        <dbReference type="EMBL" id="EMD41192.1"/>
    </source>
</evidence>
<dbReference type="OrthoDB" id="3267855at2759"/>
<name>M2RRY2_CERS8</name>
<keyword evidence="1" id="KW-0472">Membrane</keyword>